<proteinExistence type="predicted"/>
<name>A0ABX9AT46_9PSED</name>
<protein>
    <submittedName>
        <fullName evidence="1">Uncharacterized protein</fullName>
    </submittedName>
</protein>
<reference evidence="1 2" key="1">
    <citation type="submission" date="2021-08" db="EMBL/GenBank/DDBJ databases">
        <title>Bactericidal Effect of Pseudomonas oryziphila sp. nov., a novel Pseudomonas Species Against Xanthomonas oryzae Reduces Disease Severity of Bacterial Leaf Streak of Rice.</title>
        <authorList>
            <person name="Yang R."/>
            <person name="Li S."/>
            <person name="Li Y."/>
            <person name="Yan Y."/>
            <person name="Fang Y."/>
            <person name="Zou L."/>
            <person name="Chen G."/>
        </authorList>
    </citation>
    <scope>NUCLEOTIDE SEQUENCE [LARGE SCALE GENOMIC DNA]</scope>
    <source>
        <strain evidence="1 2">DSM 17497</strain>
    </source>
</reference>
<dbReference type="Proteomes" id="UP000825591">
    <property type="component" value="Chromosome"/>
</dbReference>
<keyword evidence="2" id="KW-1185">Reference proteome</keyword>
<sequence length="110" mass="12395">MITEDLAIVKELFSILDQGIVDGYDAFQYEVKVGKGWVETQLTAERNGVEITDVETDFSNAVIFKLVKQLRQSGAQRGDHWTAFTLSYRRGEQVRTFFSYGPGSSPDPQV</sequence>
<organism evidence="1 2">
    <name type="scientific">Pseudomonas mosselii</name>
    <dbReference type="NCBI Taxonomy" id="78327"/>
    <lineage>
        <taxon>Bacteria</taxon>
        <taxon>Pseudomonadati</taxon>
        <taxon>Pseudomonadota</taxon>
        <taxon>Gammaproteobacteria</taxon>
        <taxon>Pseudomonadales</taxon>
        <taxon>Pseudomonadaceae</taxon>
        <taxon>Pseudomonas</taxon>
    </lineage>
</organism>
<evidence type="ECO:0000313" key="1">
    <source>
        <dbReference type="EMBL" id="QZP24249.1"/>
    </source>
</evidence>
<gene>
    <name evidence="1" type="ORF">K5H97_15515</name>
</gene>
<dbReference type="RefSeq" id="WP_028691533.1">
    <property type="nucleotide sequence ID" value="NZ_CP081966.1"/>
</dbReference>
<dbReference type="EMBL" id="CP081966">
    <property type="protein sequence ID" value="QZP24249.1"/>
    <property type="molecule type" value="Genomic_DNA"/>
</dbReference>
<evidence type="ECO:0000313" key="2">
    <source>
        <dbReference type="Proteomes" id="UP000825591"/>
    </source>
</evidence>
<accession>A0ABX9AT46</accession>